<accession>A0A433NHR9</accession>
<sequence length="155" mass="17213">MKFKPFVILGIATLLVVGCTRQVSSNQANTETTPTVNVTAQNTTSAEKTGVFKSAETPTQGMVKFITEKGQRYLEFDQNFKTNRGPDLFVILYRNSTVPVSGIKEKDYIRIARLQKTSGTQRYAIPSNVKLEDFKSVAVWCRAFNATFGYAPLAS</sequence>
<comment type="caution">
    <text evidence="2">The sequence shown here is derived from an EMBL/GenBank/DDBJ whole genome shotgun (WGS) entry which is preliminary data.</text>
</comment>
<evidence type="ECO:0000313" key="2">
    <source>
        <dbReference type="EMBL" id="RUR81879.1"/>
    </source>
</evidence>
<gene>
    <name evidence="2" type="ORF">PCC6912_27480</name>
</gene>
<dbReference type="STRING" id="211165.GCA_000317285_04267"/>
<evidence type="ECO:0000259" key="1">
    <source>
        <dbReference type="PROSITE" id="PS51549"/>
    </source>
</evidence>
<dbReference type="Proteomes" id="UP000268857">
    <property type="component" value="Unassembled WGS sequence"/>
</dbReference>
<dbReference type="Pfam" id="PF10517">
    <property type="entry name" value="DM13"/>
    <property type="match status" value="1"/>
</dbReference>
<dbReference type="EMBL" id="RSCJ01000009">
    <property type="protein sequence ID" value="RUR81879.1"/>
    <property type="molecule type" value="Genomic_DNA"/>
</dbReference>
<name>A0A433NHR9_CHLFR</name>
<dbReference type="RefSeq" id="WP_016875175.1">
    <property type="nucleotide sequence ID" value="NZ_AJLN01000104.1"/>
</dbReference>
<reference evidence="2 3" key="1">
    <citation type="journal article" date="2019" name="Genome Biol. Evol.">
        <title>Day and night: Metabolic profiles and evolutionary relationships of six axenic non-marine cyanobacteria.</title>
        <authorList>
            <person name="Will S.E."/>
            <person name="Henke P."/>
            <person name="Boedeker C."/>
            <person name="Huang S."/>
            <person name="Brinkmann H."/>
            <person name="Rohde M."/>
            <person name="Jarek M."/>
            <person name="Friedl T."/>
            <person name="Seufert S."/>
            <person name="Schumacher M."/>
            <person name="Overmann J."/>
            <person name="Neumann-Schaal M."/>
            <person name="Petersen J."/>
        </authorList>
    </citation>
    <scope>NUCLEOTIDE SEQUENCE [LARGE SCALE GENOMIC DNA]</scope>
    <source>
        <strain evidence="2 3">PCC 6912</strain>
    </source>
</reference>
<feature type="domain" description="DM13" evidence="1">
    <location>
        <begin position="50"/>
        <end position="154"/>
    </location>
</feature>
<dbReference type="PROSITE" id="PS51257">
    <property type="entry name" value="PROKAR_LIPOPROTEIN"/>
    <property type="match status" value="1"/>
</dbReference>
<evidence type="ECO:0000313" key="3">
    <source>
        <dbReference type="Proteomes" id="UP000268857"/>
    </source>
</evidence>
<protein>
    <recommendedName>
        <fullName evidence="1">DM13 domain-containing protein</fullName>
    </recommendedName>
</protein>
<dbReference type="OrthoDB" id="463944at2"/>
<keyword evidence="3" id="KW-1185">Reference proteome</keyword>
<dbReference type="AlphaFoldDB" id="A0A433NHR9"/>
<dbReference type="InterPro" id="IPR019545">
    <property type="entry name" value="DM13_domain"/>
</dbReference>
<proteinExistence type="predicted"/>
<dbReference type="PROSITE" id="PS51549">
    <property type="entry name" value="DM13"/>
    <property type="match status" value="1"/>
</dbReference>
<organism evidence="2 3">
    <name type="scientific">Chlorogloeopsis fritschii PCC 6912</name>
    <dbReference type="NCBI Taxonomy" id="211165"/>
    <lineage>
        <taxon>Bacteria</taxon>
        <taxon>Bacillati</taxon>
        <taxon>Cyanobacteriota</taxon>
        <taxon>Cyanophyceae</taxon>
        <taxon>Nostocales</taxon>
        <taxon>Chlorogloeopsidaceae</taxon>
        <taxon>Chlorogloeopsis</taxon>
    </lineage>
</organism>